<keyword evidence="2 4" id="KW-0328">Glycosyltransferase</keyword>
<keyword evidence="5" id="KW-1133">Transmembrane helix</keyword>
<evidence type="ECO:0000313" key="7">
    <source>
        <dbReference type="RefSeq" id="XP_014669909.1"/>
    </source>
</evidence>
<organism evidence="6 7">
    <name type="scientific">Priapulus caudatus</name>
    <name type="common">Priapulid worm</name>
    <dbReference type="NCBI Taxonomy" id="37621"/>
    <lineage>
        <taxon>Eukaryota</taxon>
        <taxon>Metazoa</taxon>
        <taxon>Ecdysozoa</taxon>
        <taxon>Scalidophora</taxon>
        <taxon>Priapulida</taxon>
        <taxon>Priapulimorpha</taxon>
        <taxon>Priapulimorphida</taxon>
        <taxon>Priapulidae</taxon>
        <taxon>Priapulus</taxon>
    </lineage>
</organism>
<evidence type="ECO:0000256" key="2">
    <source>
        <dbReference type="ARBA" id="ARBA00022676"/>
    </source>
</evidence>
<evidence type="ECO:0000256" key="1">
    <source>
        <dbReference type="ARBA" id="ARBA00009995"/>
    </source>
</evidence>
<dbReference type="Pfam" id="PF00201">
    <property type="entry name" value="UDPGT"/>
    <property type="match status" value="1"/>
</dbReference>
<accession>A0ABM1ECI8</accession>
<dbReference type="InterPro" id="IPR035595">
    <property type="entry name" value="UDP_glycos_trans_CS"/>
</dbReference>
<evidence type="ECO:0000313" key="6">
    <source>
        <dbReference type="Proteomes" id="UP000695022"/>
    </source>
</evidence>
<dbReference type="CDD" id="cd03784">
    <property type="entry name" value="GT1_Gtf-like"/>
    <property type="match status" value="1"/>
</dbReference>
<evidence type="ECO:0000256" key="5">
    <source>
        <dbReference type="RuleBase" id="RU362059"/>
    </source>
</evidence>
<feature type="transmembrane region" description="Helical" evidence="5">
    <location>
        <begin position="470"/>
        <end position="493"/>
    </location>
</feature>
<protein>
    <recommendedName>
        <fullName evidence="5">UDP-glucuronosyltransferase</fullName>
        <ecNumber evidence="5">2.4.1.17</ecNumber>
    </recommendedName>
</protein>
<feature type="signal peptide" evidence="5">
    <location>
        <begin position="1"/>
        <end position="25"/>
    </location>
</feature>
<evidence type="ECO:0000256" key="3">
    <source>
        <dbReference type="ARBA" id="ARBA00022679"/>
    </source>
</evidence>
<keyword evidence="3 4" id="KW-0808">Transferase</keyword>
<dbReference type="SUPFAM" id="SSF53756">
    <property type="entry name" value="UDP-Glycosyltransferase/glycogen phosphorylase"/>
    <property type="match status" value="1"/>
</dbReference>
<keyword evidence="5" id="KW-0732">Signal</keyword>
<gene>
    <name evidence="7" type="primary">LOC106810935</name>
</gene>
<name>A0ABM1ECI8_PRICU</name>
<dbReference type="EC" id="2.4.1.17" evidence="5"/>
<dbReference type="PROSITE" id="PS00375">
    <property type="entry name" value="UDPGT"/>
    <property type="match status" value="1"/>
</dbReference>
<comment type="catalytic activity">
    <reaction evidence="5">
        <text>glucuronate acceptor + UDP-alpha-D-glucuronate = acceptor beta-D-glucuronoside + UDP + H(+)</text>
        <dbReference type="Rhea" id="RHEA:21032"/>
        <dbReference type="ChEBI" id="CHEBI:15378"/>
        <dbReference type="ChEBI" id="CHEBI:58052"/>
        <dbReference type="ChEBI" id="CHEBI:58223"/>
        <dbReference type="ChEBI" id="CHEBI:132367"/>
        <dbReference type="ChEBI" id="CHEBI:132368"/>
        <dbReference type="EC" id="2.4.1.17"/>
    </reaction>
</comment>
<dbReference type="InterPro" id="IPR002213">
    <property type="entry name" value="UDP_glucos_trans"/>
</dbReference>
<comment type="similarity">
    <text evidence="1 4">Belongs to the UDP-glycosyltransferase family.</text>
</comment>
<dbReference type="PANTHER" id="PTHR48043">
    <property type="entry name" value="EG:EG0003.4 PROTEIN-RELATED"/>
    <property type="match status" value="1"/>
</dbReference>
<dbReference type="InterPro" id="IPR050271">
    <property type="entry name" value="UDP-glycosyltransferase"/>
</dbReference>
<feature type="chain" id="PRO_5044988393" description="UDP-glucuronosyltransferase" evidence="5">
    <location>
        <begin position="26"/>
        <end position="514"/>
    </location>
</feature>
<dbReference type="PANTHER" id="PTHR48043:SF145">
    <property type="entry name" value="FI06409P-RELATED"/>
    <property type="match status" value="1"/>
</dbReference>
<dbReference type="GeneID" id="106810935"/>
<keyword evidence="6" id="KW-1185">Reference proteome</keyword>
<reference evidence="7" key="1">
    <citation type="submission" date="2025-08" db="UniProtKB">
        <authorList>
            <consortium name="RefSeq"/>
        </authorList>
    </citation>
    <scope>IDENTIFICATION</scope>
</reference>
<evidence type="ECO:0000256" key="4">
    <source>
        <dbReference type="RuleBase" id="RU003718"/>
    </source>
</evidence>
<keyword evidence="5" id="KW-0472">Membrane</keyword>
<comment type="subcellular location">
    <subcellularLocation>
        <location evidence="5">Membrane</location>
        <topology evidence="5">Single-pass membrane protein</topology>
    </subcellularLocation>
</comment>
<dbReference type="RefSeq" id="XP_014669909.1">
    <property type="nucleotide sequence ID" value="XM_014814423.1"/>
</dbReference>
<keyword evidence="5" id="KW-0812">Transmembrane</keyword>
<dbReference type="Gene3D" id="3.40.50.2000">
    <property type="entry name" value="Glycogen Phosphorylase B"/>
    <property type="match status" value="2"/>
</dbReference>
<dbReference type="Proteomes" id="UP000695022">
    <property type="component" value="Unplaced"/>
</dbReference>
<sequence>MNIVAMATAACVLATLLAVLRTTDAGNILMVPVGAGRPSSHRFVMEKAATVLAENGHSITWLLGNEHPPVAFGASVTYASRPATHVDADALIAEGNVGVGYILNMLNQFVDACAMLLNDRRTFDELRRRKFDLMFLDAADLCGFAMADGIGVPYAAIVSTGTAGVLFSEAPAMLSFSPSLVLPYTNRMTFAQRFKNTLVHVFFKVVGHVTFVRRLEGVARRAGFLADSSIEAVARRTNMHFVVGDFSFDYPIPVMPNTKHIGVITAGKPLPLAAPLQEFVQRSAARGVVVISFGSAVNSAGGDVVRKIAAAIADLPYFFVWRLRAADAPPLGDNVKIVDWIPQNDLLGHAKVVLFVTHAGPNSVWESVYHGVPMLALPIVADEYGNAARVVHHGVGKQLDFYGFTADEFRSGVIELITNRTYAERAAFKSRQLRANTGASSEGFLWWTNHLLETKGATYLRPASVELNFFQFYLLDVFTFLAVIGAIFVLCVWKLGASLYRRRIENRNAKTKLQ</sequence>
<proteinExistence type="inferred from homology"/>